<dbReference type="SUPFAM" id="SSF56784">
    <property type="entry name" value="HAD-like"/>
    <property type="match status" value="1"/>
</dbReference>
<gene>
    <name evidence="5" type="ORF">PBOR_20530</name>
</gene>
<dbReference type="NCBIfam" id="TIGR01509">
    <property type="entry name" value="HAD-SF-IA-v3"/>
    <property type="match status" value="1"/>
</dbReference>
<evidence type="ECO:0000256" key="4">
    <source>
        <dbReference type="ARBA" id="ARBA00022842"/>
    </source>
</evidence>
<evidence type="ECO:0000256" key="3">
    <source>
        <dbReference type="ARBA" id="ARBA00022801"/>
    </source>
</evidence>
<dbReference type="SFLD" id="SFLDS00003">
    <property type="entry name" value="Haloacid_Dehalogenase"/>
    <property type="match status" value="1"/>
</dbReference>
<name>A0A089LIR0_PAEBO</name>
<dbReference type="AlphaFoldDB" id="A0A089LIR0"/>
<dbReference type="HOGENOM" id="CLU_045011_8_3_9"/>
<dbReference type="Proteomes" id="UP000029518">
    <property type="component" value="Chromosome"/>
</dbReference>
<evidence type="ECO:0000313" key="5">
    <source>
        <dbReference type="EMBL" id="AIQ59053.1"/>
    </source>
</evidence>
<proteinExistence type="predicted"/>
<dbReference type="GO" id="GO:0044281">
    <property type="term" value="P:small molecule metabolic process"/>
    <property type="evidence" value="ECO:0007669"/>
    <property type="project" value="UniProtKB-ARBA"/>
</dbReference>
<keyword evidence="6" id="KW-1185">Reference proteome</keyword>
<organism evidence="5 6">
    <name type="scientific">Paenibacillus borealis</name>
    <dbReference type="NCBI Taxonomy" id="160799"/>
    <lineage>
        <taxon>Bacteria</taxon>
        <taxon>Bacillati</taxon>
        <taxon>Bacillota</taxon>
        <taxon>Bacilli</taxon>
        <taxon>Bacillales</taxon>
        <taxon>Paenibacillaceae</taxon>
        <taxon>Paenibacillus</taxon>
    </lineage>
</organism>
<protein>
    <submittedName>
        <fullName evidence="5">Hydrolase</fullName>
    </submittedName>
</protein>
<dbReference type="InterPro" id="IPR006439">
    <property type="entry name" value="HAD-SF_hydro_IA"/>
</dbReference>
<dbReference type="InterPro" id="IPR041492">
    <property type="entry name" value="HAD_2"/>
</dbReference>
<keyword evidence="2" id="KW-0479">Metal-binding</keyword>
<sequence>MKEVQAILFDLDNTLMDRDQTFRSFSMKFVQDFLGHLNKDEAARVIEDMIIRDADGYRDKDGFFTELSEVLPWQTARSAEEIRDYYDETYIHHGAIMKHAVAALEYCQGRGYPLGLVTNGSRDIQYGKIDLLGLRGYFRTIVISGEVGISKPDPKIYQLALERLGSTAEKTLFIGDHPVNDIWGAVRAGMDTIWLKRNHAWDESLNVKPIATIQELDELEGII</sequence>
<dbReference type="RefSeq" id="WP_042214574.1">
    <property type="nucleotide sequence ID" value="NZ_CP009285.1"/>
</dbReference>
<evidence type="ECO:0000256" key="1">
    <source>
        <dbReference type="ARBA" id="ARBA00001946"/>
    </source>
</evidence>
<evidence type="ECO:0000256" key="2">
    <source>
        <dbReference type="ARBA" id="ARBA00022723"/>
    </source>
</evidence>
<dbReference type="Gene3D" id="3.40.50.1000">
    <property type="entry name" value="HAD superfamily/HAD-like"/>
    <property type="match status" value="1"/>
</dbReference>
<dbReference type="SFLD" id="SFLDG01135">
    <property type="entry name" value="C1.5.6:_HAD__Beta-PGM__Phospha"/>
    <property type="match status" value="1"/>
</dbReference>
<dbReference type="OrthoDB" id="9809962at2"/>
<comment type="cofactor">
    <cofactor evidence="1">
        <name>Mg(2+)</name>
        <dbReference type="ChEBI" id="CHEBI:18420"/>
    </cofactor>
</comment>
<dbReference type="PANTHER" id="PTHR46470:SF2">
    <property type="entry name" value="GLYCERALDEHYDE 3-PHOSPHATE PHOSPHATASE"/>
    <property type="match status" value="1"/>
</dbReference>
<dbReference type="SFLD" id="SFLDG01129">
    <property type="entry name" value="C1.5:_HAD__Beta-PGM__Phosphata"/>
    <property type="match status" value="1"/>
</dbReference>
<dbReference type="GO" id="GO:0046872">
    <property type="term" value="F:metal ion binding"/>
    <property type="evidence" value="ECO:0007669"/>
    <property type="project" value="UniProtKB-KW"/>
</dbReference>
<dbReference type="InterPro" id="IPR051400">
    <property type="entry name" value="HAD-like_hydrolase"/>
</dbReference>
<dbReference type="InterPro" id="IPR036412">
    <property type="entry name" value="HAD-like_sf"/>
</dbReference>
<accession>A0A089LIR0</accession>
<dbReference type="EMBL" id="CP009285">
    <property type="protein sequence ID" value="AIQ59053.1"/>
    <property type="molecule type" value="Genomic_DNA"/>
</dbReference>
<dbReference type="NCBIfam" id="TIGR01549">
    <property type="entry name" value="HAD-SF-IA-v1"/>
    <property type="match status" value="1"/>
</dbReference>
<evidence type="ECO:0000313" key="6">
    <source>
        <dbReference type="Proteomes" id="UP000029518"/>
    </source>
</evidence>
<dbReference type="KEGG" id="pbd:PBOR_20530"/>
<dbReference type="InterPro" id="IPR023214">
    <property type="entry name" value="HAD_sf"/>
</dbReference>
<keyword evidence="4" id="KW-0460">Magnesium</keyword>
<reference evidence="5" key="1">
    <citation type="submission" date="2014-08" db="EMBL/GenBank/DDBJ databases">
        <title>Comparative genomics of the Paenibacillus odorifer group.</title>
        <authorList>
            <person name="den Bakker H.C."/>
            <person name="Tsai Y.-C.Y.-C."/>
            <person name="Martin N."/>
            <person name="Korlach J."/>
            <person name="Wiedmann M."/>
        </authorList>
    </citation>
    <scope>NUCLEOTIDE SEQUENCE [LARGE SCALE GENOMIC DNA]</scope>
    <source>
        <strain evidence="5">DSM 13188</strain>
    </source>
</reference>
<dbReference type="PRINTS" id="PR00413">
    <property type="entry name" value="HADHALOGNASE"/>
</dbReference>
<dbReference type="PANTHER" id="PTHR46470">
    <property type="entry name" value="N-ACYLNEURAMINATE-9-PHOSPHATASE"/>
    <property type="match status" value="1"/>
</dbReference>
<dbReference type="GO" id="GO:0016791">
    <property type="term" value="F:phosphatase activity"/>
    <property type="evidence" value="ECO:0007669"/>
    <property type="project" value="TreeGrafter"/>
</dbReference>
<keyword evidence="3 5" id="KW-0378">Hydrolase</keyword>
<dbReference type="Pfam" id="PF13419">
    <property type="entry name" value="HAD_2"/>
    <property type="match status" value="1"/>
</dbReference>
<dbReference type="Gene3D" id="1.20.120.710">
    <property type="entry name" value="Haloacid dehalogenase hydrolase-like domain"/>
    <property type="match status" value="1"/>
</dbReference>